<accession>F0QTW4</accession>
<gene>
    <name evidence="13" type="ordered locus">VMUT_0367</name>
</gene>
<dbReference type="InterPro" id="IPR005122">
    <property type="entry name" value="Uracil-DNA_glycosylase-like"/>
</dbReference>
<dbReference type="PANTHER" id="PTHR33693:SF1">
    <property type="entry name" value="TYPE-4 URACIL-DNA GLYCOSYLASE"/>
    <property type="match status" value="1"/>
</dbReference>
<protein>
    <recommendedName>
        <fullName evidence="4">Type-4 uracil-DNA glycosylase</fullName>
        <ecNumber evidence="3">3.2.2.27</ecNumber>
    </recommendedName>
</protein>
<dbReference type="STRING" id="985053.VMUT_0367"/>
<sequence length="214" mass="23786">MDLIKLRINVADYDELVQLMLSCTKCDLHTTRKRVVPGEGPLNARIMIIGEAPGEKEDEEGRPFVGAAGQLLTKLLSNVGIRREEVYITNIVKCRPPGNRDPEPNEIEACKPYLITQIFMIKPQVIICLGRHSAREILVMAGYPEKSVSNISSIRGKVFNVRLGDLNVKVLPTYHPAAALYNPKLRGVIEDDLRKIRAIINKDKGGGILDYLGS</sequence>
<evidence type="ECO:0000256" key="7">
    <source>
        <dbReference type="ARBA" id="ARBA00022763"/>
    </source>
</evidence>
<comment type="similarity">
    <text evidence="2">Belongs to the uracil-DNA glycosylase (UDG) superfamily. Type 4 (UDGa) family.</text>
</comment>
<dbReference type="HOGENOM" id="CLU_044815_1_3_2"/>
<keyword evidence="7" id="KW-0227">DNA damage</keyword>
<organism evidence="13 14">
    <name type="scientific">Vulcanisaeta moutnovskia (strain 768-28)</name>
    <dbReference type="NCBI Taxonomy" id="985053"/>
    <lineage>
        <taxon>Archaea</taxon>
        <taxon>Thermoproteota</taxon>
        <taxon>Thermoprotei</taxon>
        <taxon>Thermoproteales</taxon>
        <taxon>Thermoproteaceae</taxon>
        <taxon>Vulcanisaeta</taxon>
    </lineage>
</organism>
<evidence type="ECO:0000313" key="13">
    <source>
        <dbReference type="EMBL" id="ADY00580.1"/>
    </source>
</evidence>
<dbReference type="SUPFAM" id="SSF52141">
    <property type="entry name" value="Uracil-DNA glycosylase-like"/>
    <property type="match status" value="1"/>
</dbReference>
<keyword evidence="9" id="KW-0408">Iron</keyword>
<reference evidence="13 14" key="1">
    <citation type="journal article" date="2011" name="J. Bacteriol.">
        <title>Complete genome sequence of 'Vulcanisaeta moutnovskia' strain 768-28, a novel member of the hyperthermophilic crenarchaeal genus vulcanisaeta.</title>
        <authorList>
            <person name="Gumerov V.M."/>
            <person name="Mardanov A.V."/>
            <person name="Beletsky A.V."/>
            <person name="Prokofeva M.I."/>
            <person name="Bonch-Osmolovskaya E.A."/>
            <person name="Ravin N.V."/>
            <person name="Skryabin K.G."/>
        </authorList>
    </citation>
    <scope>NUCLEOTIDE SEQUENCE [LARGE SCALE GENOMIC DNA]</scope>
    <source>
        <strain evidence="13 14">768-28</strain>
    </source>
</reference>
<dbReference type="EMBL" id="CP002529">
    <property type="protein sequence ID" value="ADY00580.1"/>
    <property type="molecule type" value="Genomic_DNA"/>
</dbReference>
<dbReference type="GO" id="GO:0051539">
    <property type="term" value="F:4 iron, 4 sulfur cluster binding"/>
    <property type="evidence" value="ECO:0007669"/>
    <property type="project" value="UniProtKB-KW"/>
</dbReference>
<evidence type="ECO:0000256" key="5">
    <source>
        <dbReference type="ARBA" id="ARBA00022485"/>
    </source>
</evidence>
<proteinExistence type="inferred from homology"/>
<dbReference type="NCBIfam" id="NF040953">
    <property type="entry name" value="Arch_udg"/>
    <property type="match status" value="1"/>
</dbReference>
<dbReference type="GO" id="GO:0004844">
    <property type="term" value="F:uracil DNA N-glycosylase activity"/>
    <property type="evidence" value="ECO:0007669"/>
    <property type="project" value="UniProtKB-EC"/>
</dbReference>
<dbReference type="Proteomes" id="UP000007485">
    <property type="component" value="Chromosome"/>
</dbReference>
<dbReference type="Gene3D" id="3.40.470.10">
    <property type="entry name" value="Uracil-DNA glycosylase-like domain"/>
    <property type="match status" value="1"/>
</dbReference>
<evidence type="ECO:0000256" key="10">
    <source>
        <dbReference type="ARBA" id="ARBA00023014"/>
    </source>
</evidence>
<evidence type="ECO:0000259" key="12">
    <source>
        <dbReference type="SMART" id="SM00986"/>
    </source>
</evidence>
<evidence type="ECO:0000256" key="9">
    <source>
        <dbReference type="ARBA" id="ARBA00023004"/>
    </source>
</evidence>
<dbReference type="InterPro" id="IPR053423">
    <property type="entry name" value="Type-4_UDG"/>
</dbReference>
<evidence type="ECO:0000313" key="14">
    <source>
        <dbReference type="Proteomes" id="UP000007485"/>
    </source>
</evidence>
<dbReference type="AlphaFoldDB" id="F0QTW4"/>
<evidence type="ECO:0000256" key="11">
    <source>
        <dbReference type="ARBA" id="ARBA00023204"/>
    </source>
</evidence>
<evidence type="ECO:0000256" key="2">
    <source>
        <dbReference type="ARBA" id="ARBA00006521"/>
    </source>
</evidence>
<keyword evidence="5" id="KW-0004">4Fe-4S</keyword>
<dbReference type="RefSeq" id="WP_013603743.1">
    <property type="nucleotide sequence ID" value="NC_015151.1"/>
</dbReference>
<keyword evidence="14" id="KW-1185">Reference proteome</keyword>
<dbReference type="SMART" id="SM00986">
    <property type="entry name" value="UDG"/>
    <property type="match status" value="1"/>
</dbReference>
<name>F0QTW4_VULM7</name>
<dbReference type="NCBIfam" id="TIGR00758">
    <property type="entry name" value="UDG_fam4"/>
    <property type="match status" value="1"/>
</dbReference>
<keyword evidence="8" id="KW-0378">Hydrolase</keyword>
<dbReference type="eggNOG" id="arCOG00905">
    <property type="taxonomic scope" value="Archaea"/>
</dbReference>
<dbReference type="InterPro" id="IPR005273">
    <property type="entry name" value="Ura-DNA_glyco_family4"/>
</dbReference>
<evidence type="ECO:0000256" key="6">
    <source>
        <dbReference type="ARBA" id="ARBA00022723"/>
    </source>
</evidence>
<feature type="domain" description="Uracil-DNA glycosylase-like" evidence="12">
    <location>
        <begin position="37"/>
        <end position="194"/>
    </location>
</feature>
<evidence type="ECO:0000256" key="4">
    <source>
        <dbReference type="ARBA" id="ARBA00019403"/>
    </source>
</evidence>
<keyword evidence="10" id="KW-0411">Iron-sulfur</keyword>
<dbReference type="GO" id="GO:0046872">
    <property type="term" value="F:metal ion binding"/>
    <property type="evidence" value="ECO:0007669"/>
    <property type="project" value="UniProtKB-KW"/>
</dbReference>
<comment type="catalytic activity">
    <reaction evidence="1">
        <text>Hydrolyzes single-stranded DNA or mismatched double-stranded DNA and polynucleotides, releasing free uracil.</text>
        <dbReference type="EC" id="3.2.2.27"/>
    </reaction>
</comment>
<dbReference type="InterPro" id="IPR036895">
    <property type="entry name" value="Uracil-DNA_glycosylase-like_sf"/>
</dbReference>
<dbReference type="PANTHER" id="PTHR33693">
    <property type="entry name" value="TYPE-5 URACIL-DNA GLYCOSYLASE"/>
    <property type="match status" value="1"/>
</dbReference>
<dbReference type="KEGG" id="vmo:VMUT_0367"/>
<dbReference type="OrthoDB" id="8612at2157"/>
<dbReference type="InterPro" id="IPR051536">
    <property type="entry name" value="UDG_Type-4/5"/>
</dbReference>
<keyword evidence="11" id="KW-0234">DNA repair</keyword>
<dbReference type="SMART" id="SM00987">
    <property type="entry name" value="UreE_C"/>
    <property type="match status" value="1"/>
</dbReference>
<dbReference type="GO" id="GO:0006281">
    <property type="term" value="P:DNA repair"/>
    <property type="evidence" value="ECO:0007669"/>
    <property type="project" value="UniProtKB-KW"/>
</dbReference>
<evidence type="ECO:0000256" key="8">
    <source>
        <dbReference type="ARBA" id="ARBA00022801"/>
    </source>
</evidence>
<dbReference type="GeneID" id="10288019"/>
<evidence type="ECO:0000256" key="3">
    <source>
        <dbReference type="ARBA" id="ARBA00012030"/>
    </source>
</evidence>
<keyword evidence="6" id="KW-0479">Metal-binding</keyword>
<dbReference type="EC" id="3.2.2.27" evidence="3"/>
<evidence type="ECO:0000256" key="1">
    <source>
        <dbReference type="ARBA" id="ARBA00001400"/>
    </source>
</evidence>
<dbReference type="CDD" id="cd10030">
    <property type="entry name" value="UDG-F4_TTUDGA_SPO1dp_like"/>
    <property type="match status" value="1"/>
</dbReference>
<dbReference type="Pfam" id="PF03167">
    <property type="entry name" value="UDG"/>
    <property type="match status" value="1"/>
</dbReference>